<comment type="caution">
    <text evidence="2">The sequence shown here is derived from an EMBL/GenBank/DDBJ whole genome shotgun (WGS) entry which is preliminary data.</text>
</comment>
<evidence type="ECO:0000313" key="3">
    <source>
        <dbReference type="Proteomes" id="UP001497602"/>
    </source>
</evidence>
<dbReference type="EMBL" id="CAXJRC010000008">
    <property type="protein sequence ID" value="CAL2105663.1"/>
    <property type="molecule type" value="Genomic_DNA"/>
</dbReference>
<keyword evidence="2" id="KW-0378">Hydrolase</keyword>
<dbReference type="RefSeq" id="WP_348737470.1">
    <property type="nucleotide sequence ID" value="NZ_CAXJRC010000008.1"/>
</dbReference>
<dbReference type="SMART" id="SM00507">
    <property type="entry name" value="HNHc"/>
    <property type="match status" value="1"/>
</dbReference>
<evidence type="ECO:0000259" key="1">
    <source>
        <dbReference type="SMART" id="SM00507"/>
    </source>
</evidence>
<keyword evidence="3" id="KW-1185">Reference proteome</keyword>
<dbReference type="CDD" id="cd00085">
    <property type="entry name" value="HNHc"/>
    <property type="match status" value="1"/>
</dbReference>
<name>A0ABP1F5F8_9FLAO</name>
<feature type="domain" description="HNH nuclease" evidence="1">
    <location>
        <begin position="203"/>
        <end position="256"/>
    </location>
</feature>
<dbReference type="Proteomes" id="UP001497602">
    <property type="component" value="Unassembled WGS sequence"/>
</dbReference>
<protein>
    <submittedName>
        <fullName evidence="2">5-methylcytosine-specific restriction enzyme A</fullName>
        <ecNumber evidence="2">3.1.21.-</ecNumber>
    </submittedName>
</protein>
<dbReference type="EC" id="3.1.21.-" evidence="2"/>
<evidence type="ECO:0000313" key="2">
    <source>
        <dbReference type="EMBL" id="CAL2105663.1"/>
    </source>
</evidence>
<dbReference type="InterPro" id="IPR003615">
    <property type="entry name" value="HNH_nuc"/>
</dbReference>
<accession>A0ABP1F5F8</accession>
<gene>
    <name evidence="2" type="ORF">T190115A13A_170086</name>
</gene>
<sequence>MKLINFDNDKRFVQLLKKMGAKLQPMNLGVEWQSIDDEKLKELLETGEVEVDISELEFNNGVLEYKGRKVLVYIRDQYKKYYDKGYKYHLSNCSTITKNIKSNRKSRYVISQRTDGVFKINLLEDNIVVKKDLYEPLTVCKNCLTKLNYKGYAELSYSKKMNVFNTFSLDEYFDKSNETILSTLGFREEINTPVNVYSDNFAELSLAYRENKRFVCEECSINLSDNKKYLHVHHIDGDKSNNKESNLKALCIECHAKQPNHEWLKFNPDYIKFLEVKVKDIF</sequence>
<reference evidence="2 3" key="1">
    <citation type="submission" date="2024-05" db="EMBL/GenBank/DDBJ databases">
        <authorList>
            <person name="Duchaud E."/>
        </authorList>
    </citation>
    <scope>NUCLEOTIDE SEQUENCE [LARGE SCALE GENOMIC DNA]</scope>
    <source>
        <strain evidence="2">Ena-SAMPLE-TAB-13-05-2024-13:56:06:370-140305</strain>
    </source>
</reference>
<organism evidence="2 3">
    <name type="scientific">Tenacibaculum vairaonense</name>
    <dbReference type="NCBI Taxonomy" id="3137860"/>
    <lineage>
        <taxon>Bacteria</taxon>
        <taxon>Pseudomonadati</taxon>
        <taxon>Bacteroidota</taxon>
        <taxon>Flavobacteriia</taxon>
        <taxon>Flavobacteriales</taxon>
        <taxon>Flavobacteriaceae</taxon>
        <taxon>Tenacibaculum</taxon>
    </lineage>
</organism>
<dbReference type="GO" id="GO:0016787">
    <property type="term" value="F:hydrolase activity"/>
    <property type="evidence" value="ECO:0007669"/>
    <property type="project" value="UniProtKB-KW"/>
</dbReference>
<proteinExistence type="predicted"/>